<dbReference type="VEuPathDB" id="FungiDB:Z520_10768"/>
<dbReference type="GeneID" id="27716514"/>
<dbReference type="AlphaFoldDB" id="A0A0D2GVG7"/>
<dbReference type="EMBL" id="KN848093">
    <property type="protein sequence ID" value="KIX93590.1"/>
    <property type="molecule type" value="Genomic_DNA"/>
</dbReference>
<feature type="compositionally biased region" description="Low complexity" evidence="6">
    <location>
        <begin position="1045"/>
        <end position="1059"/>
    </location>
</feature>
<dbReference type="GO" id="GO:0045944">
    <property type="term" value="P:positive regulation of transcription by RNA polymerase II"/>
    <property type="evidence" value="ECO:0007669"/>
    <property type="project" value="TreeGrafter"/>
</dbReference>
<dbReference type="SUPFAM" id="SSF57701">
    <property type="entry name" value="Zn2/Cys6 DNA-binding domain"/>
    <property type="match status" value="1"/>
</dbReference>
<dbReference type="GO" id="GO:0000981">
    <property type="term" value="F:DNA-binding transcription factor activity, RNA polymerase II-specific"/>
    <property type="evidence" value="ECO:0007669"/>
    <property type="project" value="InterPro"/>
</dbReference>
<feature type="compositionally biased region" description="Basic and acidic residues" evidence="6">
    <location>
        <begin position="1030"/>
        <end position="1041"/>
    </location>
</feature>
<dbReference type="InterPro" id="IPR036864">
    <property type="entry name" value="Zn2-C6_fun-type_DNA-bd_sf"/>
</dbReference>
<feature type="compositionally biased region" description="Basic and acidic residues" evidence="6">
    <location>
        <begin position="1060"/>
        <end position="1073"/>
    </location>
</feature>
<evidence type="ECO:0000256" key="6">
    <source>
        <dbReference type="SAM" id="MobiDB-lite"/>
    </source>
</evidence>
<feature type="region of interest" description="Disordered" evidence="6">
    <location>
        <begin position="702"/>
        <end position="811"/>
    </location>
</feature>
<dbReference type="STRING" id="1442371.A0A0D2GVG7"/>
<dbReference type="InterPro" id="IPR021858">
    <property type="entry name" value="Fun_TF"/>
</dbReference>
<dbReference type="CDD" id="cd00067">
    <property type="entry name" value="GAL4"/>
    <property type="match status" value="1"/>
</dbReference>
<dbReference type="RefSeq" id="XP_016627713.1">
    <property type="nucleotide sequence ID" value="XM_016781260.1"/>
</dbReference>
<dbReference type="PANTHER" id="PTHR37534:SF23">
    <property type="entry name" value="ZN(II)2CYS6 TRANSCRIPTION FACTOR (EUROFUNG)"/>
    <property type="match status" value="1"/>
</dbReference>
<feature type="domain" description="Zn(2)-C6 fungal-type" evidence="7">
    <location>
        <begin position="79"/>
        <end position="105"/>
    </location>
</feature>
<evidence type="ECO:0000259" key="7">
    <source>
        <dbReference type="Pfam" id="PF00172"/>
    </source>
</evidence>
<sequence length="1104" mass="121765">MSPTPEEEESVNDKRPGSKPEEEEEDAAAVVDATPKQAAKKRTKTGCLSEFDLVFGYYLRSIDTDIFSKKHAVKDDLSRIKCGEEKPVCKNCIKSKRECAGYSQPVVYKEQNQGQIDAAPEIGVGLPFQNQEVTTALNQHWHPGQEYLGLPHGFGQTNPTPYHQSPFSASYHAMPFAPINLPGHTSVPNTEYGWQSTQHLPNLQYHGIPEASGGSVPGFNSSDNQAGSSTAFFPVDPRLMDKSQAWALDPALAQTQTSQSTFPSSNHTLASQQPVLAQFQQRRAPLPYHYGVSPLPIEEHVARQYSVHGSSHQPKSISASSRGPSVLAQPTVHLDDDDYEDPEDPFDVDMEDLNLSYQDAANNLTDILGRAGQLDAQAAKLYVPRRTEYRTIATYRPTVTQSPLRDERNEHIFCHFVEITSNTISIFERHHYSPIAAPARTLWNFTIPALALSHTALAHAILGLGALHLARLNNSSENLAIKHFTFAVRRVGRLLGLPKRRHEIATLATVLLLGYYEVVSGDHSRWNLHLSGAMRLLQEHDYAGLTRTTRRMRIGAKARVNQWTAQFALTEENYARVAGIPLALLDDTDWEPDQALISRLTGLRVNYDQQFQPNFSSRPAMPDLTEKDVEDFKAKMDLRWWYCKQDVFQSMVSGDRPLMPFEDWIHCPPRGQIGRSDNPYGTLDHLLLVMARLADFGGKDRGRKQRAVAAQGGQWRPPKWLFGPQGPPGQSGRKDGSTHPRQAAESPSEKGSATAKSAAAQAGARPSPAPSANEGRVRQSKPGLQSGPGPGPGVGPPMLGMLPPPSEPLQLDSAFRSMDANIKDSAFVFTRERKETTPPSDLEDDTAKALAEYNEISKAFDTFAESLGPEFEPLKQNGPPIATPFGPALIYKNGAVACIWACYYVGRISLQRLHPEMPPAAMIAAGATAHLTREYAQMVGKICAGLYSRQLYGQSGALDPNFAGYLMESTFFLLFAAVQYTDAAQRGWTISKLKDVERRCGWRTSGAIAGACETAWERMGQAGRGPPYERTLDPHSEDIRMSRTSAKSSPSSGEASDAAAEQHESEFVTHDRSLIDRSSSTRVHWALGLLSVEEDIERMALEDK</sequence>
<evidence type="ECO:0000256" key="5">
    <source>
        <dbReference type="ARBA" id="ARBA00023242"/>
    </source>
</evidence>
<feature type="compositionally biased region" description="Polar residues" evidence="6">
    <location>
        <begin position="307"/>
        <end position="323"/>
    </location>
</feature>
<keyword evidence="9" id="KW-1185">Reference proteome</keyword>
<dbReference type="GO" id="GO:0008270">
    <property type="term" value="F:zinc ion binding"/>
    <property type="evidence" value="ECO:0007669"/>
    <property type="project" value="InterPro"/>
</dbReference>
<feature type="region of interest" description="Disordered" evidence="6">
    <location>
        <begin position="1"/>
        <end position="36"/>
    </location>
</feature>
<feature type="region of interest" description="Disordered" evidence="6">
    <location>
        <begin position="1020"/>
        <end position="1073"/>
    </location>
</feature>
<dbReference type="Pfam" id="PF11951">
    <property type="entry name" value="Fungal_trans_2"/>
    <property type="match status" value="1"/>
</dbReference>
<reference evidence="8 9" key="1">
    <citation type="submission" date="2015-01" db="EMBL/GenBank/DDBJ databases">
        <title>The Genome Sequence of Fonsecaea multimorphosa CBS 102226.</title>
        <authorList>
            <consortium name="The Broad Institute Genomics Platform"/>
            <person name="Cuomo C."/>
            <person name="de Hoog S."/>
            <person name="Gorbushina A."/>
            <person name="Stielow B."/>
            <person name="Teixiera M."/>
            <person name="Abouelleil A."/>
            <person name="Chapman S.B."/>
            <person name="Priest M."/>
            <person name="Young S.K."/>
            <person name="Wortman J."/>
            <person name="Nusbaum C."/>
            <person name="Birren B."/>
        </authorList>
    </citation>
    <scope>NUCLEOTIDE SEQUENCE [LARGE SCALE GENOMIC DNA]</scope>
    <source>
        <strain evidence="8 9">CBS 102226</strain>
    </source>
</reference>
<feature type="compositionally biased region" description="Low complexity" evidence="6">
    <location>
        <begin position="752"/>
        <end position="772"/>
    </location>
</feature>
<protein>
    <recommendedName>
        <fullName evidence="7">Zn(2)-C6 fungal-type domain-containing protein</fullName>
    </recommendedName>
</protein>
<dbReference type="PANTHER" id="PTHR37534">
    <property type="entry name" value="TRANSCRIPTIONAL ACTIVATOR PROTEIN UGA3"/>
    <property type="match status" value="1"/>
</dbReference>
<dbReference type="CDD" id="cd12148">
    <property type="entry name" value="fungal_TF_MHR"/>
    <property type="match status" value="1"/>
</dbReference>
<proteinExistence type="predicted"/>
<evidence type="ECO:0000256" key="2">
    <source>
        <dbReference type="ARBA" id="ARBA00023015"/>
    </source>
</evidence>
<dbReference type="OrthoDB" id="5391043at2759"/>
<dbReference type="GO" id="GO:0005634">
    <property type="term" value="C:nucleus"/>
    <property type="evidence" value="ECO:0007669"/>
    <property type="project" value="UniProtKB-SubCell"/>
</dbReference>
<keyword evidence="3" id="KW-0238">DNA-binding</keyword>
<keyword evidence="2" id="KW-0805">Transcription regulation</keyword>
<name>A0A0D2GVG7_9EURO</name>
<keyword evidence="5" id="KW-0539">Nucleus</keyword>
<dbReference type="InterPro" id="IPR001138">
    <property type="entry name" value="Zn2Cys6_DnaBD"/>
</dbReference>
<evidence type="ECO:0000256" key="4">
    <source>
        <dbReference type="ARBA" id="ARBA00023163"/>
    </source>
</evidence>
<evidence type="ECO:0000313" key="9">
    <source>
        <dbReference type="Proteomes" id="UP000053411"/>
    </source>
</evidence>
<comment type="subcellular location">
    <subcellularLocation>
        <location evidence="1">Nucleus</location>
    </subcellularLocation>
</comment>
<dbReference type="Proteomes" id="UP000053411">
    <property type="component" value="Unassembled WGS sequence"/>
</dbReference>
<evidence type="ECO:0000313" key="8">
    <source>
        <dbReference type="EMBL" id="KIX93590.1"/>
    </source>
</evidence>
<feature type="compositionally biased region" description="Acidic residues" evidence="6">
    <location>
        <begin position="1"/>
        <end position="10"/>
    </location>
</feature>
<feature type="compositionally biased region" description="Basic and acidic residues" evidence="6">
    <location>
        <begin position="11"/>
        <end position="20"/>
    </location>
</feature>
<evidence type="ECO:0000256" key="1">
    <source>
        <dbReference type="ARBA" id="ARBA00004123"/>
    </source>
</evidence>
<keyword evidence="4" id="KW-0804">Transcription</keyword>
<evidence type="ECO:0000256" key="3">
    <source>
        <dbReference type="ARBA" id="ARBA00023125"/>
    </source>
</evidence>
<accession>A0A0D2GVG7</accession>
<organism evidence="8 9">
    <name type="scientific">Fonsecaea multimorphosa CBS 102226</name>
    <dbReference type="NCBI Taxonomy" id="1442371"/>
    <lineage>
        <taxon>Eukaryota</taxon>
        <taxon>Fungi</taxon>
        <taxon>Dikarya</taxon>
        <taxon>Ascomycota</taxon>
        <taxon>Pezizomycotina</taxon>
        <taxon>Eurotiomycetes</taxon>
        <taxon>Chaetothyriomycetidae</taxon>
        <taxon>Chaetothyriales</taxon>
        <taxon>Herpotrichiellaceae</taxon>
        <taxon>Fonsecaea</taxon>
    </lineage>
</organism>
<dbReference type="GO" id="GO:0000976">
    <property type="term" value="F:transcription cis-regulatory region binding"/>
    <property type="evidence" value="ECO:0007669"/>
    <property type="project" value="TreeGrafter"/>
</dbReference>
<dbReference type="Pfam" id="PF00172">
    <property type="entry name" value="Zn_clus"/>
    <property type="match status" value="1"/>
</dbReference>
<gene>
    <name evidence="8" type="ORF">Z520_10768</name>
</gene>
<feature type="region of interest" description="Disordered" evidence="6">
    <location>
        <begin position="305"/>
        <end position="327"/>
    </location>
</feature>